<evidence type="ECO:0000313" key="3">
    <source>
        <dbReference type="Proteomes" id="UP000537130"/>
    </source>
</evidence>
<dbReference type="EMBL" id="JACHWY010000001">
    <property type="protein sequence ID" value="MBB3046647.1"/>
    <property type="molecule type" value="Genomic_DNA"/>
</dbReference>
<dbReference type="InterPro" id="IPR032636">
    <property type="entry name" value="Pilus_assem_E-set-like_dom"/>
</dbReference>
<reference evidence="2 3" key="1">
    <citation type="submission" date="2020-08" db="EMBL/GenBank/DDBJ databases">
        <title>Genomic Encyclopedia of Type Strains, Phase III (KMG-III): the genomes of soil and plant-associated and newly described type strains.</title>
        <authorList>
            <person name="Whitman W."/>
        </authorList>
    </citation>
    <scope>NUCLEOTIDE SEQUENCE [LARGE SCALE GENOMIC DNA]</scope>
    <source>
        <strain evidence="2 3">CECT 8654</strain>
    </source>
</reference>
<proteinExistence type="predicted"/>
<evidence type="ECO:0000259" key="1">
    <source>
        <dbReference type="Pfam" id="PF16967"/>
    </source>
</evidence>
<dbReference type="Proteomes" id="UP000537130">
    <property type="component" value="Unassembled WGS sequence"/>
</dbReference>
<organism evidence="2 3">
    <name type="scientific">Litorivivens lipolytica</name>
    <dbReference type="NCBI Taxonomy" id="1524264"/>
    <lineage>
        <taxon>Bacteria</taxon>
        <taxon>Pseudomonadati</taxon>
        <taxon>Pseudomonadota</taxon>
        <taxon>Gammaproteobacteria</taxon>
        <taxon>Litorivivens</taxon>
    </lineage>
</organism>
<dbReference type="Pfam" id="PF16967">
    <property type="entry name" value="TcfC"/>
    <property type="match status" value="1"/>
</dbReference>
<gene>
    <name evidence="2" type="ORF">FHR99_000883</name>
</gene>
<dbReference type="RefSeq" id="WP_183409330.1">
    <property type="nucleotide sequence ID" value="NZ_JACHWY010000001.1"/>
</dbReference>
<accession>A0A7W4W4C3</accession>
<feature type="domain" description="Pilus assembly protein E-set like" evidence="1">
    <location>
        <begin position="222"/>
        <end position="288"/>
    </location>
</feature>
<protein>
    <recommendedName>
        <fullName evidence="1">Pilus assembly protein E-set like domain-containing protein</fullName>
    </recommendedName>
</protein>
<keyword evidence="3" id="KW-1185">Reference proteome</keyword>
<evidence type="ECO:0000313" key="2">
    <source>
        <dbReference type="EMBL" id="MBB3046647.1"/>
    </source>
</evidence>
<sequence length="757" mass="83868">METAFVDVYYDGRLLDAILADFDHRTIHFASSEELVSTLPATTDPAVLSDLLAAPIPFRDPSDCHATTIASCFEGTESPLIVTYDPNLFAAVIYLAPRLLPMYQTETDHYLPPYTGGLSYLADFRSLYLHSDSDVAGSNTSYNLALDQVLSRGDQRFTAQLGITDDEYYAREMYFSADARRDRFVLGRYELPGNRLTPGAMVYGGGIHTTTDLRLDLDQNGATQFEYFLPQRGRVDIYRDGRLLSTRNYSAGNHRLDVSGLPIGAYDIEIRVVVDGVVVQQDRRFFTKSTTLPPVGENHFSADVGVLADPTRLHRVSDGEFARLGYGHRLNDPTYIDFTLLATHPWQALQTSYRWVWRNFTGVASVQQANDGYRASTLSASWYSDAGSFGLDWSRGQPGSVNELTQLRRFTTDSEEVGLRYGFYRAPWSLRANTRYLETDSNSGMVSSLSAGYSPNFGNSALQISGSLNYDEQEHFSATLDVAYRLFRENHAYWGRSSWRNYGTQRVRVAIGVDASSEPRGDIKRLDYSALVEQREEEAYLEGDVILDHSRFSHTSTVSAVEGDVSSRVYSGSLNTSLNATSRGVQIFGGSGVRSGVLVSLPATHRSEAIISINEGRHIPVISGSVQFVPLQPYEKYRIAVLSKSGSLLEYSGRVEDVVLYPGHVPVLEWIGVQTVSVFGQIRVHDLPEGESVTVTTSRGRDRIENGGYFAVDLASDSPRIRVEIEGEVHCEVAVDIDANSQGVIDMGAIGCYTLSL</sequence>
<name>A0A7W4W4C3_9GAMM</name>
<dbReference type="AlphaFoldDB" id="A0A7W4W4C3"/>
<comment type="caution">
    <text evidence="2">The sequence shown here is derived from an EMBL/GenBank/DDBJ whole genome shotgun (WGS) entry which is preliminary data.</text>
</comment>